<keyword evidence="3 4" id="KW-0413">Isomerase</keyword>
<dbReference type="NCBIfam" id="TIGR00492">
    <property type="entry name" value="alr"/>
    <property type="match status" value="1"/>
</dbReference>
<dbReference type="InterPro" id="IPR029066">
    <property type="entry name" value="PLP-binding_barrel"/>
</dbReference>
<dbReference type="Pfam" id="PF00842">
    <property type="entry name" value="Ala_racemase_C"/>
    <property type="match status" value="1"/>
</dbReference>
<evidence type="ECO:0000313" key="8">
    <source>
        <dbReference type="EMBL" id="SMG21396.1"/>
    </source>
</evidence>
<reference evidence="8 9" key="1">
    <citation type="submission" date="2017-04" db="EMBL/GenBank/DDBJ databases">
        <authorList>
            <person name="Afonso C.L."/>
            <person name="Miller P.J."/>
            <person name="Scott M.A."/>
            <person name="Spackman E."/>
            <person name="Goraichik I."/>
            <person name="Dimitrov K.M."/>
            <person name="Suarez D.L."/>
            <person name="Swayne D.E."/>
        </authorList>
    </citation>
    <scope>NUCLEOTIDE SEQUENCE [LARGE SCALE GENOMIC DNA]</scope>
    <source>
        <strain evidence="8 9">11</strain>
    </source>
</reference>
<comment type="function">
    <text evidence="4">Catalyzes the interconversion of L-alanine and D-alanine. May also act on other amino acids.</text>
</comment>
<comment type="catalytic activity">
    <reaction evidence="4">
        <text>L-alanine = D-alanine</text>
        <dbReference type="Rhea" id="RHEA:20249"/>
        <dbReference type="ChEBI" id="CHEBI:57416"/>
        <dbReference type="ChEBI" id="CHEBI:57972"/>
        <dbReference type="EC" id="5.1.1.1"/>
    </reaction>
</comment>
<feature type="active site" description="Proton acceptor; specific for D-alanine" evidence="4">
    <location>
        <position position="65"/>
    </location>
</feature>
<evidence type="ECO:0000256" key="3">
    <source>
        <dbReference type="ARBA" id="ARBA00023235"/>
    </source>
</evidence>
<accession>A0A1X7J1D2</accession>
<dbReference type="Proteomes" id="UP000193834">
    <property type="component" value="Unassembled WGS sequence"/>
</dbReference>
<feature type="binding site" evidence="4 6">
    <location>
        <position position="341"/>
    </location>
    <ligand>
        <name>substrate</name>
    </ligand>
</feature>
<feature type="modified residue" description="N6-(pyridoxal phosphate)lysine" evidence="4 5">
    <location>
        <position position="65"/>
    </location>
</feature>
<dbReference type="InterPro" id="IPR009006">
    <property type="entry name" value="Ala_racemase/Decarboxylase_C"/>
</dbReference>
<feature type="binding site" evidence="4 6">
    <location>
        <position position="159"/>
    </location>
    <ligand>
        <name>substrate</name>
    </ligand>
</feature>
<dbReference type="AlphaFoldDB" id="A0A1X7J1D2"/>
<evidence type="ECO:0000256" key="2">
    <source>
        <dbReference type="ARBA" id="ARBA00022898"/>
    </source>
</evidence>
<dbReference type="InterPro" id="IPR011079">
    <property type="entry name" value="Ala_racemase_C"/>
</dbReference>
<dbReference type="Gene3D" id="2.40.37.10">
    <property type="entry name" value="Lyase, Ornithine Decarboxylase, Chain A, domain 1"/>
    <property type="match status" value="1"/>
</dbReference>
<keyword evidence="2 4" id="KW-0663">Pyridoxal phosphate</keyword>
<organism evidence="8 9">
    <name type="scientific">Paenibacillus aquistagni</name>
    <dbReference type="NCBI Taxonomy" id="1852522"/>
    <lineage>
        <taxon>Bacteria</taxon>
        <taxon>Bacillati</taxon>
        <taxon>Bacillota</taxon>
        <taxon>Bacilli</taxon>
        <taxon>Bacillales</taxon>
        <taxon>Paenibacillaceae</taxon>
        <taxon>Paenibacillus</taxon>
    </lineage>
</organism>
<comment type="pathway">
    <text evidence="4">Amino-acid biosynthesis; D-alanine biosynthesis; D-alanine from L-alanine: step 1/1.</text>
</comment>
<feature type="domain" description="Alanine racemase C-terminal" evidence="7">
    <location>
        <begin position="271"/>
        <end position="400"/>
    </location>
</feature>
<dbReference type="Gene3D" id="3.20.20.10">
    <property type="entry name" value="Alanine racemase"/>
    <property type="match status" value="1"/>
</dbReference>
<dbReference type="PANTHER" id="PTHR30511:SF0">
    <property type="entry name" value="ALANINE RACEMASE, CATABOLIC-RELATED"/>
    <property type="match status" value="1"/>
</dbReference>
<protein>
    <recommendedName>
        <fullName evidence="4">Alanine racemase</fullName>
        <ecNumber evidence="4">5.1.1.1</ecNumber>
    </recommendedName>
</protein>
<dbReference type="GO" id="GO:0030632">
    <property type="term" value="P:D-alanine biosynthetic process"/>
    <property type="evidence" value="ECO:0007669"/>
    <property type="project" value="UniProtKB-UniRule"/>
</dbReference>
<name>A0A1X7J1D2_9BACL</name>
<dbReference type="InterPro" id="IPR001608">
    <property type="entry name" value="Ala_racemase_N"/>
</dbReference>
<comment type="similarity">
    <text evidence="4">Belongs to the alanine racemase family.</text>
</comment>
<dbReference type="NCBIfam" id="NF033131">
    <property type="entry name" value="vanT-G-Cterm"/>
    <property type="match status" value="1"/>
</dbReference>
<feature type="active site" description="Proton acceptor; specific for L-alanine" evidence="4">
    <location>
        <position position="292"/>
    </location>
</feature>
<evidence type="ECO:0000256" key="5">
    <source>
        <dbReference type="PIRSR" id="PIRSR600821-50"/>
    </source>
</evidence>
<evidence type="ECO:0000256" key="1">
    <source>
        <dbReference type="ARBA" id="ARBA00001933"/>
    </source>
</evidence>
<dbReference type="SMART" id="SM01005">
    <property type="entry name" value="Ala_racemase_C"/>
    <property type="match status" value="1"/>
</dbReference>
<dbReference type="HAMAP" id="MF_01201">
    <property type="entry name" value="Ala_racemase"/>
    <property type="match status" value="1"/>
</dbReference>
<evidence type="ECO:0000256" key="6">
    <source>
        <dbReference type="PIRSR" id="PIRSR600821-52"/>
    </source>
</evidence>
<dbReference type="UniPathway" id="UPA00042">
    <property type="reaction ID" value="UER00497"/>
</dbReference>
<dbReference type="Pfam" id="PF01168">
    <property type="entry name" value="Ala_racemase_N"/>
    <property type="match status" value="1"/>
</dbReference>
<keyword evidence="9" id="KW-1185">Reference proteome</keyword>
<dbReference type="EC" id="5.1.1.1" evidence="4"/>
<dbReference type="SUPFAM" id="SSF51419">
    <property type="entry name" value="PLP-binding barrel"/>
    <property type="match status" value="1"/>
</dbReference>
<dbReference type="InterPro" id="IPR020622">
    <property type="entry name" value="Ala_racemase_pyridoxalP-BS"/>
</dbReference>
<dbReference type="GO" id="GO:0005829">
    <property type="term" value="C:cytosol"/>
    <property type="evidence" value="ECO:0007669"/>
    <property type="project" value="TreeGrafter"/>
</dbReference>
<evidence type="ECO:0000313" key="9">
    <source>
        <dbReference type="Proteomes" id="UP000193834"/>
    </source>
</evidence>
<dbReference type="PRINTS" id="PR00992">
    <property type="entry name" value="ALARACEMASE"/>
</dbReference>
<dbReference type="FunFam" id="3.20.20.10:FF:000002">
    <property type="entry name" value="Alanine racemase"/>
    <property type="match status" value="1"/>
</dbReference>
<proteinExistence type="inferred from homology"/>
<comment type="cofactor">
    <cofactor evidence="1 4 5">
        <name>pyridoxal 5'-phosphate</name>
        <dbReference type="ChEBI" id="CHEBI:597326"/>
    </cofactor>
</comment>
<dbReference type="GO" id="GO:0030170">
    <property type="term" value="F:pyridoxal phosphate binding"/>
    <property type="evidence" value="ECO:0007669"/>
    <property type="project" value="UniProtKB-UniRule"/>
</dbReference>
<dbReference type="STRING" id="1852522.SAMN06295960_1103"/>
<dbReference type="PROSITE" id="PS00395">
    <property type="entry name" value="ALANINE_RACEMASE"/>
    <property type="match status" value="1"/>
</dbReference>
<dbReference type="PANTHER" id="PTHR30511">
    <property type="entry name" value="ALANINE RACEMASE"/>
    <property type="match status" value="1"/>
</dbReference>
<dbReference type="InterPro" id="IPR000821">
    <property type="entry name" value="Ala_racemase"/>
</dbReference>
<evidence type="ECO:0000259" key="7">
    <source>
        <dbReference type="SMART" id="SM01005"/>
    </source>
</evidence>
<dbReference type="SUPFAM" id="SSF50621">
    <property type="entry name" value="Alanine racemase C-terminal domain-like"/>
    <property type="match status" value="1"/>
</dbReference>
<dbReference type="EMBL" id="FXAZ01000001">
    <property type="protein sequence ID" value="SMG21396.1"/>
    <property type="molecule type" value="Genomic_DNA"/>
</dbReference>
<gene>
    <name evidence="8" type="ORF">SAMN06295960_1103</name>
</gene>
<dbReference type="OrthoDB" id="9813814at2"/>
<sequence>MAFALPTVPYAARGACIEHWKPDNKLQRSDGYRAWAEINLAHLKQNAAELKRRLPDACSLMAVVKANAYGHGSVPVAKCLQSIGIHSYAVAEIREGIALRKAGIRGEILVLGYTSPGQFEDLCRYGLTQTVIQAEYAIALNQYGKKMKVHVKFDTGMGRLGERADQVERTLCMYRQPNLLVTGTYSHLSVPDSDREEDIDYTKGQIRRFYHLVDAIKSNGLEPGRLHLQSSYGMLLYPELDCDLARPGIALYGAIDTAAGHDESTMNILPVLSLKARVTMIKRVPAGTHIGYGRRYKTAQDSLIATVSIGYADGIPRCLFEQGGYVLVRGQRAAIAGNICMDQMMIDATHLDHLEEGDVVTLIGQDGDCCITAIEVATRCHTIPNELLTGIGSRVDRVYLD</sequence>
<dbReference type="GO" id="GO:0008784">
    <property type="term" value="F:alanine racemase activity"/>
    <property type="evidence" value="ECO:0007669"/>
    <property type="project" value="UniProtKB-UniRule"/>
</dbReference>
<evidence type="ECO:0000256" key="4">
    <source>
        <dbReference type="HAMAP-Rule" id="MF_01201"/>
    </source>
</evidence>